<evidence type="ECO:0000313" key="5">
    <source>
        <dbReference type="EMBL" id="MBF4692104.1"/>
    </source>
</evidence>
<dbReference type="InterPro" id="IPR029442">
    <property type="entry name" value="GyrI-like"/>
</dbReference>
<feature type="domain" description="HTH araC/xylS-type" evidence="4">
    <location>
        <begin position="14"/>
        <end position="113"/>
    </location>
</feature>
<dbReference type="Pfam" id="PF06445">
    <property type="entry name" value="GyrI-like"/>
    <property type="match status" value="1"/>
</dbReference>
<keyword evidence="2" id="KW-0238">DNA-binding</keyword>
<evidence type="ECO:0000256" key="1">
    <source>
        <dbReference type="ARBA" id="ARBA00023015"/>
    </source>
</evidence>
<keyword evidence="3" id="KW-0804">Transcription</keyword>
<dbReference type="InterPro" id="IPR018060">
    <property type="entry name" value="HTH_AraC"/>
</dbReference>
<dbReference type="SUPFAM" id="SSF55136">
    <property type="entry name" value="Probable bacterial effector-binding domain"/>
    <property type="match status" value="1"/>
</dbReference>
<evidence type="ECO:0000256" key="2">
    <source>
        <dbReference type="ARBA" id="ARBA00023125"/>
    </source>
</evidence>
<proteinExistence type="predicted"/>
<dbReference type="SMART" id="SM00342">
    <property type="entry name" value="HTH_ARAC"/>
    <property type="match status" value="1"/>
</dbReference>
<keyword evidence="6" id="KW-1185">Reference proteome</keyword>
<dbReference type="InterPro" id="IPR011256">
    <property type="entry name" value="Reg_factor_effector_dom_sf"/>
</dbReference>
<dbReference type="SMART" id="SM00871">
    <property type="entry name" value="AraC_E_bind"/>
    <property type="match status" value="1"/>
</dbReference>
<dbReference type="InterPro" id="IPR009057">
    <property type="entry name" value="Homeodomain-like_sf"/>
</dbReference>
<evidence type="ECO:0000313" key="6">
    <source>
        <dbReference type="Proteomes" id="UP000614200"/>
    </source>
</evidence>
<dbReference type="Gene3D" id="1.10.10.60">
    <property type="entry name" value="Homeodomain-like"/>
    <property type="match status" value="2"/>
</dbReference>
<dbReference type="Gene3D" id="3.20.80.10">
    <property type="entry name" value="Regulatory factor, effector binding domain"/>
    <property type="match status" value="1"/>
</dbReference>
<reference evidence="5 6" key="1">
    <citation type="submission" date="2020-11" db="EMBL/GenBank/DDBJ databases">
        <title>Fusibacter basophilias sp. nov.</title>
        <authorList>
            <person name="Qiu D."/>
        </authorList>
    </citation>
    <scope>NUCLEOTIDE SEQUENCE [LARGE SCALE GENOMIC DNA]</scope>
    <source>
        <strain evidence="5 6">Q10-2</strain>
    </source>
</reference>
<dbReference type="PROSITE" id="PS01124">
    <property type="entry name" value="HTH_ARAC_FAMILY_2"/>
    <property type="match status" value="1"/>
</dbReference>
<dbReference type="PRINTS" id="PR00032">
    <property type="entry name" value="HTHARAC"/>
</dbReference>
<keyword evidence="1" id="KW-0805">Transcription regulation</keyword>
<name>A0ABR9ZR30_9FIRM</name>
<evidence type="ECO:0000256" key="3">
    <source>
        <dbReference type="ARBA" id="ARBA00023163"/>
    </source>
</evidence>
<dbReference type="Pfam" id="PF12833">
    <property type="entry name" value="HTH_18"/>
    <property type="match status" value="1"/>
</dbReference>
<dbReference type="SUPFAM" id="SSF46689">
    <property type="entry name" value="Homeodomain-like"/>
    <property type="match status" value="2"/>
</dbReference>
<dbReference type="Proteomes" id="UP000614200">
    <property type="component" value="Unassembled WGS sequence"/>
</dbReference>
<dbReference type="RefSeq" id="WP_194700350.1">
    <property type="nucleotide sequence ID" value="NZ_JADKNH010000002.1"/>
</dbReference>
<dbReference type="InterPro" id="IPR050908">
    <property type="entry name" value="SmbC-like"/>
</dbReference>
<sequence>MAINRDHPYVEQINNVQDYIETHLDMPLTIKELAQIANFSEYHFQRIFAFVTGENLYAFIKRLRLEKATYMLLADKKRSVIDIAMSVGFSSQASFAKAFKAKYGMSGSNYRKTIGVLRDKRFVGEQLDQTNMSIEPEKIDIRREQAIQLIYTRYTGPYKGDGQLFSELFTKLYQWADERHLISENTRWFVIYHDFGNETDESFLRLSVCMSIEGNVAVSGDIGTLTLSEGLYGVGSFRVDQSEYNKAWYYMYAKWLPNSGYRPDDRFSLEHYPPVAIQDDKRLVEIYIPIE</sequence>
<dbReference type="PANTHER" id="PTHR40055:SF2">
    <property type="entry name" value="DNA GYRASE INHIBITOR"/>
    <property type="match status" value="1"/>
</dbReference>
<dbReference type="InterPro" id="IPR020449">
    <property type="entry name" value="Tscrpt_reg_AraC-type_HTH"/>
</dbReference>
<dbReference type="InterPro" id="IPR010499">
    <property type="entry name" value="AraC_E-bd"/>
</dbReference>
<dbReference type="EMBL" id="JADKNH010000002">
    <property type="protein sequence ID" value="MBF4692104.1"/>
    <property type="molecule type" value="Genomic_DNA"/>
</dbReference>
<organism evidence="5 6">
    <name type="scientific">Fusibacter ferrireducens</name>
    <dbReference type="NCBI Taxonomy" id="2785058"/>
    <lineage>
        <taxon>Bacteria</taxon>
        <taxon>Bacillati</taxon>
        <taxon>Bacillota</taxon>
        <taxon>Clostridia</taxon>
        <taxon>Eubacteriales</taxon>
        <taxon>Eubacteriales Family XII. Incertae Sedis</taxon>
        <taxon>Fusibacter</taxon>
    </lineage>
</organism>
<dbReference type="PANTHER" id="PTHR40055">
    <property type="entry name" value="TRANSCRIPTIONAL REGULATOR YGIV-RELATED"/>
    <property type="match status" value="1"/>
</dbReference>
<protein>
    <submittedName>
        <fullName evidence="5">AraC family transcriptional regulator</fullName>
    </submittedName>
</protein>
<evidence type="ECO:0000259" key="4">
    <source>
        <dbReference type="PROSITE" id="PS01124"/>
    </source>
</evidence>
<gene>
    <name evidence="5" type="ORF">ISU02_03195</name>
</gene>
<accession>A0ABR9ZR30</accession>
<comment type="caution">
    <text evidence="5">The sequence shown here is derived from an EMBL/GenBank/DDBJ whole genome shotgun (WGS) entry which is preliminary data.</text>
</comment>